<evidence type="ECO:0000313" key="1">
    <source>
        <dbReference type="EMBL" id="KAK3283638.1"/>
    </source>
</evidence>
<dbReference type="Proteomes" id="UP001190700">
    <property type="component" value="Unassembled WGS sequence"/>
</dbReference>
<sequence>MSTNGRKPRDLFPTTYPVSLVDAIPISDRCADPHADLMALLEEFCISRRSGDTEEASRRSGQIVRLIREYSAVRRGGEMLILETPALAACRALSFLFEPTTIVYSESRYRSLLAGASFSMENTRDINMVAITLVHDSHARCEAWMDVRVAENDYTLTGVVYRTAENHFFGDILRWNGTVERVRRAMRMFRSSRTDEGVEDVTRAYEDVRRLDGGNDVRHMLPSPRGAFCCLLLYCRRDSTFE</sequence>
<dbReference type="AlphaFoldDB" id="A0AAE0LFS4"/>
<accession>A0AAE0LFS4</accession>
<dbReference type="EMBL" id="LGRX02002698">
    <property type="protein sequence ID" value="KAK3283638.1"/>
    <property type="molecule type" value="Genomic_DNA"/>
</dbReference>
<reference evidence="1 2" key="1">
    <citation type="journal article" date="2015" name="Genome Biol. Evol.">
        <title>Comparative Genomics of a Bacterivorous Green Alga Reveals Evolutionary Causalities and Consequences of Phago-Mixotrophic Mode of Nutrition.</title>
        <authorList>
            <person name="Burns J.A."/>
            <person name="Paasch A."/>
            <person name="Narechania A."/>
            <person name="Kim E."/>
        </authorList>
    </citation>
    <scope>NUCLEOTIDE SEQUENCE [LARGE SCALE GENOMIC DNA]</scope>
    <source>
        <strain evidence="1 2">PLY_AMNH</strain>
    </source>
</reference>
<name>A0AAE0LFS4_9CHLO</name>
<organism evidence="1 2">
    <name type="scientific">Cymbomonas tetramitiformis</name>
    <dbReference type="NCBI Taxonomy" id="36881"/>
    <lineage>
        <taxon>Eukaryota</taxon>
        <taxon>Viridiplantae</taxon>
        <taxon>Chlorophyta</taxon>
        <taxon>Pyramimonadophyceae</taxon>
        <taxon>Pyramimonadales</taxon>
        <taxon>Pyramimonadaceae</taxon>
        <taxon>Cymbomonas</taxon>
    </lineage>
</organism>
<evidence type="ECO:0000313" key="2">
    <source>
        <dbReference type="Proteomes" id="UP001190700"/>
    </source>
</evidence>
<protein>
    <submittedName>
        <fullName evidence="1">Uncharacterized protein</fullName>
    </submittedName>
</protein>
<gene>
    <name evidence="1" type="ORF">CYMTET_8670</name>
</gene>
<proteinExistence type="predicted"/>
<keyword evidence="2" id="KW-1185">Reference proteome</keyword>
<comment type="caution">
    <text evidence="1">The sequence shown here is derived from an EMBL/GenBank/DDBJ whole genome shotgun (WGS) entry which is preliminary data.</text>
</comment>